<reference evidence="2 3" key="1">
    <citation type="journal article" date="2018" name="Elife">
        <title>Discovery and characterization of a prevalent human gut bacterial enzyme sufficient for the inactivation of a family of plant toxins.</title>
        <authorList>
            <person name="Koppel N."/>
            <person name="Bisanz J.E."/>
            <person name="Pandelia M.E."/>
            <person name="Turnbaugh P.J."/>
            <person name="Balskus E.P."/>
        </authorList>
    </citation>
    <scope>NUCLEOTIDE SEQUENCE [LARGE SCALE GENOMIC DNA]</scope>
    <source>
        <strain evidence="2 3">MR1 #12</strain>
    </source>
</reference>
<dbReference type="Proteomes" id="UP000253752">
    <property type="component" value="Unassembled WGS sequence"/>
</dbReference>
<sequence length="241" mass="24615">MEKKTKALAAIAAGALAIGIALSVASCALRSAGTDQQTVQEEAPAEEAAQGQGAEAPAALTSYELACSKGWKSDAGSLQMSKGMVIEKGADGKIHVLTVSEVEEADAGKQAVFTVAGTDEDSQDSVIWTLIFDRSGGAATMSSDDFKVSKKYSEDVAEGSVSVSGMDEAYIGLVGGDAEPLRKALAAYMAKNVPQAASASFDGEASVDFNAKTVSASFHADDPARTVLVVAYADGKFTVSG</sequence>
<evidence type="ECO:0000313" key="3">
    <source>
        <dbReference type="Proteomes" id="UP000253752"/>
    </source>
</evidence>
<accession>A0A369MQ93</accession>
<proteinExistence type="predicted"/>
<feature type="chain" id="PRO_5039719790" description="Lipoprotein" evidence="1">
    <location>
        <begin position="29"/>
        <end position="241"/>
    </location>
</feature>
<evidence type="ECO:0000313" key="2">
    <source>
        <dbReference type="EMBL" id="RDB79102.1"/>
    </source>
</evidence>
<keyword evidence="1" id="KW-0732">Signal</keyword>
<dbReference type="EMBL" id="PPTX01000012">
    <property type="protein sequence ID" value="RDB79102.1"/>
    <property type="molecule type" value="Genomic_DNA"/>
</dbReference>
<feature type="signal peptide" evidence="1">
    <location>
        <begin position="1"/>
        <end position="28"/>
    </location>
</feature>
<name>A0A369MQ93_EGGLN</name>
<dbReference type="RefSeq" id="WP_114516474.1">
    <property type="nucleotide sequence ID" value="NZ_AP031442.1"/>
</dbReference>
<dbReference type="PROSITE" id="PS51257">
    <property type="entry name" value="PROKAR_LIPOPROTEIN"/>
    <property type="match status" value="1"/>
</dbReference>
<organism evidence="2 3">
    <name type="scientific">Eggerthella lenta</name>
    <name type="common">Eubacterium lentum</name>
    <dbReference type="NCBI Taxonomy" id="84112"/>
    <lineage>
        <taxon>Bacteria</taxon>
        <taxon>Bacillati</taxon>
        <taxon>Actinomycetota</taxon>
        <taxon>Coriobacteriia</taxon>
        <taxon>Eggerthellales</taxon>
        <taxon>Eggerthellaceae</taxon>
        <taxon>Eggerthella</taxon>
    </lineage>
</organism>
<evidence type="ECO:0008006" key="4">
    <source>
        <dbReference type="Google" id="ProtNLM"/>
    </source>
</evidence>
<gene>
    <name evidence="2" type="ORF">C1872_08790</name>
</gene>
<dbReference type="AlphaFoldDB" id="A0A369MQ93"/>
<comment type="caution">
    <text evidence="2">The sequence shown here is derived from an EMBL/GenBank/DDBJ whole genome shotgun (WGS) entry which is preliminary data.</text>
</comment>
<evidence type="ECO:0000256" key="1">
    <source>
        <dbReference type="SAM" id="SignalP"/>
    </source>
</evidence>
<protein>
    <recommendedName>
        <fullName evidence="4">Lipoprotein</fullName>
    </recommendedName>
</protein>